<dbReference type="GO" id="GO:0008934">
    <property type="term" value="F:inositol monophosphate 1-phosphatase activity"/>
    <property type="evidence" value="ECO:0007669"/>
    <property type="project" value="TreeGrafter"/>
</dbReference>
<reference evidence="3" key="1">
    <citation type="submission" date="2018-04" db="EMBL/GenBank/DDBJ databases">
        <authorList>
            <person name="Illikoud N."/>
        </authorList>
    </citation>
    <scope>NUCLEOTIDE SEQUENCE [LARGE SCALE GENOMIC DNA]</scope>
</reference>
<gene>
    <name evidence="2" type="ORF">BTBSAS_30077</name>
</gene>
<evidence type="ECO:0000256" key="1">
    <source>
        <dbReference type="PIRSR" id="PIRSR600760-2"/>
    </source>
</evidence>
<name>A0A2X0QJH5_BROTH</name>
<dbReference type="Pfam" id="PF00459">
    <property type="entry name" value="Inositol_P"/>
    <property type="match status" value="1"/>
</dbReference>
<feature type="binding site" evidence="1">
    <location>
        <position position="87"/>
    </location>
    <ligand>
        <name>Mg(2+)</name>
        <dbReference type="ChEBI" id="CHEBI:18420"/>
        <label>1</label>
        <note>catalytic</note>
    </ligand>
</feature>
<dbReference type="GO" id="GO:0007165">
    <property type="term" value="P:signal transduction"/>
    <property type="evidence" value="ECO:0007669"/>
    <property type="project" value="TreeGrafter"/>
</dbReference>
<dbReference type="EC" id="3.1.3.25" evidence="2"/>
<dbReference type="GO" id="GO:0006020">
    <property type="term" value="P:inositol metabolic process"/>
    <property type="evidence" value="ECO:0007669"/>
    <property type="project" value="TreeGrafter"/>
</dbReference>
<proteinExistence type="predicted"/>
<dbReference type="PANTHER" id="PTHR20854:SF4">
    <property type="entry name" value="INOSITOL-1-MONOPHOSPHATASE-RELATED"/>
    <property type="match status" value="1"/>
</dbReference>
<dbReference type="InterPro" id="IPR000760">
    <property type="entry name" value="Inositol_monophosphatase-like"/>
</dbReference>
<dbReference type="RefSeq" id="WP_069131614.1">
    <property type="nucleotide sequence ID" value="NZ_CBCPKC010000002.1"/>
</dbReference>
<feature type="binding site" evidence="1">
    <location>
        <position position="69"/>
    </location>
    <ligand>
        <name>Mg(2+)</name>
        <dbReference type="ChEBI" id="CHEBI:18420"/>
        <label>1</label>
        <note>catalytic</note>
    </ligand>
</feature>
<dbReference type="AlphaFoldDB" id="A0A2X0QJH5"/>
<dbReference type="Gene3D" id="3.40.190.80">
    <property type="match status" value="1"/>
</dbReference>
<keyword evidence="1" id="KW-0460">Magnesium</keyword>
<keyword evidence="2" id="KW-0378">Hydrolase</keyword>
<evidence type="ECO:0000313" key="3">
    <source>
        <dbReference type="Proteomes" id="UP000270190"/>
    </source>
</evidence>
<protein>
    <submittedName>
        <fullName evidence="2">Putative inositol-1-monophosphatase</fullName>
        <ecNumber evidence="2">3.1.3.25</ecNumber>
    </submittedName>
</protein>
<dbReference type="SUPFAM" id="SSF56655">
    <property type="entry name" value="Carbohydrate phosphatase"/>
    <property type="match status" value="1"/>
</dbReference>
<organism evidence="2 3">
    <name type="scientific">Brochothrix thermosphacta</name>
    <name type="common">Microbacterium thermosphactum</name>
    <dbReference type="NCBI Taxonomy" id="2756"/>
    <lineage>
        <taxon>Bacteria</taxon>
        <taxon>Bacillati</taxon>
        <taxon>Bacillota</taxon>
        <taxon>Bacilli</taxon>
        <taxon>Bacillales</taxon>
        <taxon>Listeriaceae</taxon>
        <taxon>Brochothrix</taxon>
    </lineage>
</organism>
<feature type="binding site" evidence="1">
    <location>
        <position position="90"/>
    </location>
    <ligand>
        <name>Mg(2+)</name>
        <dbReference type="ChEBI" id="CHEBI:18420"/>
        <label>2</label>
    </ligand>
</feature>
<dbReference type="PANTHER" id="PTHR20854">
    <property type="entry name" value="INOSITOL MONOPHOSPHATASE"/>
    <property type="match status" value="1"/>
</dbReference>
<keyword evidence="1" id="KW-0479">Metal-binding</keyword>
<evidence type="ECO:0000313" key="2">
    <source>
        <dbReference type="EMBL" id="SPP28759.1"/>
    </source>
</evidence>
<feature type="binding site" evidence="1">
    <location>
        <position position="89"/>
    </location>
    <ligand>
        <name>Mg(2+)</name>
        <dbReference type="ChEBI" id="CHEBI:18420"/>
        <label>1</label>
        <note>catalytic</note>
    </ligand>
</feature>
<feature type="binding site" evidence="1">
    <location>
        <position position="211"/>
    </location>
    <ligand>
        <name>Mg(2+)</name>
        <dbReference type="ChEBI" id="CHEBI:18420"/>
        <label>1</label>
        <note>catalytic</note>
    </ligand>
</feature>
<dbReference type="EMBL" id="OUNC01000023">
    <property type="protein sequence ID" value="SPP28759.1"/>
    <property type="molecule type" value="Genomic_DNA"/>
</dbReference>
<sequence>MNTKEIDRLAREWLLEAGAIIKQEVAECKYQISEKTGPSDLVTSVDKKIEKFFAKKIAEFFPTHQLVAEEDDAHKFSTFKGVTWILDPIDGTLNFVQQQANYAISLGIFEENHGQLAYVFDVERGSVYSCIVGEGVFVDNVKVERLRVDPSLEESLLIMNFGIIASNYLNLADAGRRARAVRLYGVASLEMMAVIVGQADGYISRSLMPWDIAAGYIMAKELNLEVTRIDGSEINVLETGSLMIASKEVHQTLSTDYIKKTEIN</sequence>
<dbReference type="GO" id="GO:0046872">
    <property type="term" value="F:metal ion binding"/>
    <property type="evidence" value="ECO:0007669"/>
    <property type="project" value="UniProtKB-KW"/>
</dbReference>
<comment type="cofactor">
    <cofactor evidence="1">
        <name>Mg(2+)</name>
        <dbReference type="ChEBI" id="CHEBI:18420"/>
    </cofactor>
</comment>
<accession>A0A2X0QJH5</accession>
<dbReference type="CDD" id="cd01637">
    <property type="entry name" value="IMPase_like"/>
    <property type="match status" value="1"/>
</dbReference>
<dbReference type="PRINTS" id="PR00377">
    <property type="entry name" value="IMPHPHTASES"/>
</dbReference>
<dbReference type="Gene3D" id="3.30.540.10">
    <property type="entry name" value="Fructose-1,6-Bisphosphatase, subunit A, domain 1"/>
    <property type="match status" value="1"/>
</dbReference>
<dbReference type="Proteomes" id="UP000270190">
    <property type="component" value="Unassembled WGS sequence"/>
</dbReference>